<feature type="transmembrane region" description="Helical" evidence="1">
    <location>
        <begin position="100"/>
        <end position="119"/>
    </location>
</feature>
<dbReference type="EMBL" id="BAABIM010000004">
    <property type="protein sequence ID" value="GAA4695804.1"/>
    <property type="molecule type" value="Genomic_DNA"/>
</dbReference>
<feature type="transmembrane region" description="Helical" evidence="1">
    <location>
        <begin position="179"/>
        <end position="198"/>
    </location>
</feature>
<keyword evidence="1" id="KW-0812">Transmembrane</keyword>
<evidence type="ECO:0000313" key="2">
    <source>
        <dbReference type="EMBL" id="GAA4695804.1"/>
    </source>
</evidence>
<keyword evidence="3" id="KW-1185">Reference proteome</keyword>
<proteinExistence type="predicted"/>
<dbReference type="RefSeq" id="WP_345269204.1">
    <property type="nucleotide sequence ID" value="NZ_BAABIM010000004.1"/>
</dbReference>
<name>A0ABP8WUN7_9ACTN</name>
<keyword evidence="1" id="KW-0472">Membrane</keyword>
<protein>
    <recommendedName>
        <fullName evidence="4">Fenitrothion hydrolase</fullName>
    </recommendedName>
</protein>
<accession>A0ABP8WUN7</accession>
<keyword evidence="1" id="KW-1133">Transmembrane helix</keyword>
<feature type="transmembrane region" description="Helical" evidence="1">
    <location>
        <begin position="378"/>
        <end position="398"/>
    </location>
</feature>
<organism evidence="2 3">
    <name type="scientific">Nocardioides nanhaiensis</name>
    <dbReference type="NCBI Taxonomy" id="1476871"/>
    <lineage>
        <taxon>Bacteria</taxon>
        <taxon>Bacillati</taxon>
        <taxon>Actinomycetota</taxon>
        <taxon>Actinomycetes</taxon>
        <taxon>Propionibacteriales</taxon>
        <taxon>Nocardioidaceae</taxon>
        <taxon>Nocardioides</taxon>
    </lineage>
</organism>
<evidence type="ECO:0008006" key="4">
    <source>
        <dbReference type="Google" id="ProtNLM"/>
    </source>
</evidence>
<feature type="transmembrane region" description="Helical" evidence="1">
    <location>
        <begin position="322"/>
        <end position="340"/>
    </location>
</feature>
<feature type="transmembrane region" description="Helical" evidence="1">
    <location>
        <begin position="59"/>
        <end position="80"/>
    </location>
</feature>
<evidence type="ECO:0000313" key="3">
    <source>
        <dbReference type="Proteomes" id="UP001500621"/>
    </source>
</evidence>
<reference evidence="3" key="1">
    <citation type="journal article" date="2019" name="Int. J. Syst. Evol. Microbiol.">
        <title>The Global Catalogue of Microorganisms (GCM) 10K type strain sequencing project: providing services to taxonomists for standard genome sequencing and annotation.</title>
        <authorList>
            <consortium name="The Broad Institute Genomics Platform"/>
            <consortium name="The Broad Institute Genome Sequencing Center for Infectious Disease"/>
            <person name="Wu L."/>
            <person name="Ma J."/>
        </authorList>
    </citation>
    <scope>NUCLEOTIDE SEQUENCE [LARGE SCALE GENOMIC DNA]</scope>
    <source>
        <strain evidence="3">JCM 18127</strain>
    </source>
</reference>
<evidence type="ECO:0000256" key="1">
    <source>
        <dbReference type="SAM" id="Phobius"/>
    </source>
</evidence>
<sequence>MTYAHGLGGGSDLPIPANFAILGGTAALVVSFAVLLLAWRRSVLEDGTRRALVPERFAAVLDGAAFAITLRVLGLLVFGYTAYAAVLGPDLLSNPTFGVFYVWLWVGIVPASLLFGRFYRAISPARTLHLVVARLTGSDPGRGVLELPRWVGYWPAAVGLFAFVWLELVYPLSTYLGPVRLWFVIYLAAMLVGGALFGDRWLERADPFEVYSTLLAHLSVWGRDEQGRLVVTSPLRNLTRIEPAPGLVATVAVLLGSTAWDSYRESPTWVRFSQTISQPTLVDTGMLLGFAVLVGAVFTLATGFLPREVEDRRLVPRRMAHSVVPIVVGYMVAHYLTFFVEVGQRTLAQMSDPMVTGANLFGTADLQINYWLSEHPTFLATVKVLAIVLGHVVGVIAAHDRALRLLPARLHVTGQLGLLAVMVLYTFGGLYLLFGA</sequence>
<feature type="transmembrane region" description="Helical" evidence="1">
    <location>
        <begin position="20"/>
        <end position="39"/>
    </location>
</feature>
<feature type="transmembrane region" description="Helical" evidence="1">
    <location>
        <begin position="151"/>
        <end position="173"/>
    </location>
</feature>
<feature type="transmembrane region" description="Helical" evidence="1">
    <location>
        <begin position="280"/>
        <end position="301"/>
    </location>
</feature>
<gene>
    <name evidence="2" type="ORF">GCM10023226_37760</name>
</gene>
<comment type="caution">
    <text evidence="2">The sequence shown here is derived from an EMBL/GenBank/DDBJ whole genome shotgun (WGS) entry which is preliminary data.</text>
</comment>
<dbReference type="Proteomes" id="UP001500621">
    <property type="component" value="Unassembled WGS sequence"/>
</dbReference>
<feature type="transmembrane region" description="Helical" evidence="1">
    <location>
        <begin position="410"/>
        <end position="434"/>
    </location>
</feature>